<gene>
    <name evidence="1" type="ORF">SAMN05444349_11765</name>
</gene>
<accession>A0A1M5B433</accession>
<protein>
    <submittedName>
        <fullName evidence="1">Uncharacterized protein</fullName>
    </submittedName>
</protein>
<name>A0A1M5B433_9BACE</name>
<reference evidence="1 2" key="1">
    <citation type="submission" date="2016-11" db="EMBL/GenBank/DDBJ databases">
        <authorList>
            <person name="Jaros S."/>
            <person name="Januszkiewicz K."/>
            <person name="Wedrychowicz H."/>
        </authorList>
    </citation>
    <scope>NUCLEOTIDE SEQUENCE [LARGE SCALE GENOMIC DNA]</scope>
    <source>
        <strain evidence="1 2">DSM 26883</strain>
    </source>
</reference>
<proteinExistence type="predicted"/>
<dbReference type="RefSeq" id="WP_025075388.1">
    <property type="nucleotide sequence ID" value="NZ_FQVD01000017.1"/>
</dbReference>
<sequence length="107" mass="11950">MQEIRITISDLPEEDKIALSKLVSDNCRIEETKGAGGGINEIITIFAENPILCGIAANLLTEIVKAISKESWNRIKISVKMYDGSSFINLGKAKFLQLMKKYFEIEV</sequence>
<dbReference type="STRING" id="871325.SAMN05444349_11765"/>
<organism evidence="1 2">
    <name type="scientific">Bacteroides faecichinchillae</name>
    <dbReference type="NCBI Taxonomy" id="871325"/>
    <lineage>
        <taxon>Bacteria</taxon>
        <taxon>Pseudomonadati</taxon>
        <taxon>Bacteroidota</taxon>
        <taxon>Bacteroidia</taxon>
        <taxon>Bacteroidales</taxon>
        <taxon>Bacteroidaceae</taxon>
        <taxon>Bacteroides</taxon>
    </lineage>
</organism>
<keyword evidence="2" id="KW-1185">Reference proteome</keyword>
<evidence type="ECO:0000313" key="2">
    <source>
        <dbReference type="Proteomes" id="UP000184436"/>
    </source>
</evidence>
<dbReference type="EMBL" id="FQVD01000017">
    <property type="protein sequence ID" value="SHF37321.1"/>
    <property type="molecule type" value="Genomic_DNA"/>
</dbReference>
<dbReference type="AlphaFoldDB" id="A0A1M5B433"/>
<evidence type="ECO:0000313" key="1">
    <source>
        <dbReference type="EMBL" id="SHF37321.1"/>
    </source>
</evidence>
<dbReference type="Proteomes" id="UP000184436">
    <property type="component" value="Unassembled WGS sequence"/>
</dbReference>